<reference evidence="2 3" key="1">
    <citation type="submission" date="2024-01" db="EMBL/GenBank/DDBJ databases">
        <title>Genome insights into Plantactinospora veratri sp. nov.</title>
        <authorList>
            <person name="Wang L."/>
        </authorList>
    </citation>
    <scope>NUCLEOTIDE SEQUENCE [LARGE SCALE GENOMIC DNA]</scope>
    <source>
        <strain evidence="2 3">NEAU-FHS4</strain>
    </source>
</reference>
<dbReference type="RefSeq" id="WP_331208334.1">
    <property type="nucleotide sequence ID" value="NZ_JAZGQL010000008.1"/>
</dbReference>
<evidence type="ECO:0000313" key="2">
    <source>
        <dbReference type="EMBL" id="MEE6310507.1"/>
    </source>
</evidence>
<sequence>MGTRIELSELVRAIARRDWGSADRLTAELDQLGWQGAPQVIGAAFAIAVNDRFDSATDVRDIARYVSDIRGRYQDGNQLSALDVEGMIRAALGEVELADSINPEVAFQVQIFVLGNLLHDADLTEPQLEEFISQVEQAAARFM</sequence>
<proteinExistence type="predicted"/>
<evidence type="ECO:0000313" key="1">
    <source>
        <dbReference type="EMBL" id="MEE6308064.1"/>
    </source>
</evidence>
<keyword evidence="3" id="KW-1185">Reference proteome</keyword>
<dbReference type="EMBL" id="JAZGQL010000027">
    <property type="protein sequence ID" value="MEE6310507.1"/>
    <property type="molecule type" value="Genomic_DNA"/>
</dbReference>
<evidence type="ECO:0000313" key="3">
    <source>
        <dbReference type="Proteomes" id="UP001339911"/>
    </source>
</evidence>
<gene>
    <name evidence="1" type="ORF">V1634_14640</name>
    <name evidence="2" type="ORF">V1634_27075</name>
</gene>
<organism evidence="2 3">
    <name type="scientific">Plantactinospora veratri</name>
    <dbReference type="NCBI Taxonomy" id="1436122"/>
    <lineage>
        <taxon>Bacteria</taxon>
        <taxon>Bacillati</taxon>
        <taxon>Actinomycetota</taxon>
        <taxon>Actinomycetes</taxon>
        <taxon>Micromonosporales</taxon>
        <taxon>Micromonosporaceae</taxon>
        <taxon>Plantactinospora</taxon>
    </lineage>
</organism>
<comment type="caution">
    <text evidence="2">The sequence shown here is derived from an EMBL/GenBank/DDBJ whole genome shotgun (WGS) entry which is preliminary data.</text>
</comment>
<dbReference type="Proteomes" id="UP001339911">
    <property type="component" value="Unassembled WGS sequence"/>
</dbReference>
<accession>A0ABU7SKL5</accession>
<dbReference type="EMBL" id="JAZGQL010000008">
    <property type="protein sequence ID" value="MEE6308064.1"/>
    <property type="molecule type" value="Genomic_DNA"/>
</dbReference>
<name>A0ABU7SKL5_9ACTN</name>
<protein>
    <submittedName>
        <fullName evidence="2">Uncharacterized protein</fullName>
    </submittedName>
</protein>